<dbReference type="GO" id="GO:0004497">
    <property type="term" value="F:monooxygenase activity"/>
    <property type="evidence" value="ECO:0007669"/>
    <property type="project" value="UniProtKB-KW"/>
</dbReference>
<dbReference type="SUPFAM" id="SSF48264">
    <property type="entry name" value="Cytochrome P450"/>
    <property type="match status" value="1"/>
</dbReference>
<feature type="non-terminal residue" evidence="2">
    <location>
        <position position="1"/>
    </location>
</feature>
<keyword evidence="1" id="KW-0560">Oxidoreductase</keyword>
<reference evidence="2" key="2">
    <citation type="submission" date="2012-08" db="EMBL/GenBank/DDBJ databases">
        <authorList>
            <person name="Zhang Y.-L."/>
            <person name="Fang J.-C."/>
        </authorList>
    </citation>
    <scope>NUCLEOTIDE SEQUENCE</scope>
    <source>
        <strain evidence="2">Yunnan</strain>
        <tissue evidence="2">Whole body</tissue>
    </source>
</reference>
<proteinExistence type="evidence at transcript level"/>
<dbReference type="Gene3D" id="1.10.630.10">
    <property type="entry name" value="Cytochrome P450"/>
    <property type="match status" value="1"/>
</dbReference>
<evidence type="ECO:0000256" key="1">
    <source>
        <dbReference type="ARBA" id="ARBA00023033"/>
    </source>
</evidence>
<accession>R9UB70</accession>
<gene>
    <name evidence="2" type="primary">CYP4C-2</name>
</gene>
<dbReference type="AlphaFoldDB" id="R9UB70"/>
<sequence>YIPVYMEESRAIVDKIPSGQPTNIFHLLGRTTLAIICRTGIGASCTHAQCNRFMSDMERVLRAWQQRIFKPWLMIDWLFRRSRLCRVHDAGIKGLRDFAWSMVEERRRI</sequence>
<reference evidence="2" key="1">
    <citation type="journal article" date="2012" name="Pestic. Biochem. Physiol.">
        <title>Overexpression of a P450 gene (CYP6CW1) in buprofezin-resistant Laodelphax striatellus (Fallen).</title>
        <authorList>
            <person name="Zhang Y."/>
            <person name="Guo H."/>
            <person name="Yang Q."/>
            <person name="Li S."/>
            <person name="Wang L."/>
            <person name="Zhang G."/>
            <person name="Fang J."/>
        </authorList>
    </citation>
    <scope>NUCLEOTIDE SEQUENCE</scope>
    <source>
        <strain evidence="2">Yunnan</strain>
        <tissue evidence="2">Whole body</tissue>
    </source>
</reference>
<feature type="non-terminal residue" evidence="2">
    <location>
        <position position="109"/>
    </location>
</feature>
<keyword evidence="1" id="KW-0503">Monooxygenase</keyword>
<dbReference type="GO" id="GO:0020037">
    <property type="term" value="F:heme binding"/>
    <property type="evidence" value="ECO:0007669"/>
    <property type="project" value="InterPro"/>
</dbReference>
<dbReference type="GO" id="GO:0005506">
    <property type="term" value="F:iron ion binding"/>
    <property type="evidence" value="ECO:0007669"/>
    <property type="project" value="InterPro"/>
</dbReference>
<evidence type="ECO:0000313" key="2">
    <source>
        <dbReference type="EMBL" id="AGN52779.1"/>
    </source>
</evidence>
<organism evidence="2">
    <name type="scientific">Laodelphax striatellus</name>
    <name type="common">Small brown planthopper</name>
    <name type="synonym">Delphax striatella</name>
    <dbReference type="NCBI Taxonomy" id="195883"/>
    <lineage>
        <taxon>Eukaryota</taxon>
        <taxon>Metazoa</taxon>
        <taxon>Ecdysozoa</taxon>
        <taxon>Arthropoda</taxon>
        <taxon>Hexapoda</taxon>
        <taxon>Insecta</taxon>
        <taxon>Pterygota</taxon>
        <taxon>Neoptera</taxon>
        <taxon>Paraneoptera</taxon>
        <taxon>Hemiptera</taxon>
        <taxon>Auchenorrhyncha</taxon>
        <taxon>Fulgoroidea</taxon>
        <taxon>Delphacidae</taxon>
        <taxon>Criomorphinae</taxon>
        <taxon>Laodelphax</taxon>
    </lineage>
</organism>
<name>R9UB70_LAOST</name>
<dbReference type="EMBL" id="JX462986">
    <property type="protein sequence ID" value="AGN52779.1"/>
    <property type="molecule type" value="mRNA"/>
</dbReference>
<dbReference type="GO" id="GO:0016705">
    <property type="term" value="F:oxidoreductase activity, acting on paired donors, with incorporation or reduction of molecular oxygen"/>
    <property type="evidence" value="ECO:0007669"/>
    <property type="project" value="InterPro"/>
</dbReference>
<protein>
    <submittedName>
        <fullName evidence="2">Cytochrome P450</fullName>
    </submittedName>
</protein>
<dbReference type="InterPro" id="IPR036396">
    <property type="entry name" value="Cyt_P450_sf"/>
</dbReference>